<comment type="caution">
    <text evidence="2">The sequence shown here is derived from an EMBL/GenBank/DDBJ whole genome shotgun (WGS) entry which is preliminary data.</text>
</comment>
<evidence type="ECO:0000256" key="1">
    <source>
        <dbReference type="SAM" id="SignalP"/>
    </source>
</evidence>
<evidence type="ECO:0000313" key="2">
    <source>
        <dbReference type="EMBL" id="KAJ8910893.1"/>
    </source>
</evidence>
<sequence>MPLFEHLCMAITLVFLGPEWFSDPRTLLKTPNSYEVIEIEGGGSYYYFGIEKTIILLSVNIDGLPLSKSSGSSFWPILCLITSIKKLEDKVFIVALYHGSEKPKNPNVLLKFIYENNICINNILCTFRVQMLICDTPAKSYVLQVKDIQATFLVQNVIKKVIWYMGDVYVY</sequence>
<keyword evidence="1" id="KW-0732">Signal</keyword>
<protein>
    <submittedName>
        <fullName evidence="2">Uncharacterized protein</fullName>
    </submittedName>
</protein>
<dbReference type="AlphaFoldDB" id="A0AAV8V9V3"/>
<accession>A0AAV8V9V3</accession>
<evidence type="ECO:0000313" key="3">
    <source>
        <dbReference type="Proteomes" id="UP001159042"/>
    </source>
</evidence>
<gene>
    <name evidence="2" type="ORF">NQ315_014221</name>
</gene>
<proteinExistence type="predicted"/>
<feature type="chain" id="PRO_5043541213" evidence="1">
    <location>
        <begin position="17"/>
        <end position="171"/>
    </location>
</feature>
<dbReference type="PANTHER" id="PTHR33053">
    <property type="entry name" value="PROTEIN, PUTATIVE-RELATED"/>
    <property type="match status" value="1"/>
</dbReference>
<dbReference type="EMBL" id="JANEYG010000236">
    <property type="protein sequence ID" value="KAJ8910893.1"/>
    <property type="molecule type" value="Genomic_DNA"/>
</dbReference>
<name>A0AAV8V9V3_9CUCU</name>
<dbReference type="Proteomes" id="UP001159042">
    <property type="component" value="Unassembled WGS sequence"/>
</dbReference>
<organism evidence="2 3">
    <name type="scientific">Exocentrus adspersus</name>
    <dbReference type="NCBI Taxonomy" id="1586481"/>
    <lineage>
        <taxon>Eukaryota</taxon>
        <taxon>Metazoa</taxon>
        <taxon>Ecdysozoa</taxon>
        <taxon>Arthropoda</taxon>
        <taxon>Hexapoda</taxon>
        <taxon>Insecta</taxon>
        <taxon>Pterygota</taxon>
        <taxon>Neoptera</taxon>
        <taxon>Endopterygota</taxon>
        <taxon>Coleoptera</taxon>
        <taxon>Polyphaga</taxon>
        <taxon>Cucujiformia</taxon>
        <taxon>Chrysomeloidea</taxon>
        <taxon>Cerambycidae</taxon>
        <taxon>Lamiinae</taxon>
        <taxon>Acanthocinini</taxon>
        <taxon>Exocentrus</taxon>
    </lineage>
</organism>
<feature type="signal peptide" evidence="1">
    <location>
        <begin position="1"/>
        <end position="16"/>
    </location>
</feature>
<dbReference type="PANTHER" id="PTHR33053:SF9">
    <property type="entry name" value="AGAP000105-PA"/>
    <property type="match status" value="1"/>
</dbReference>
<keyword evidence="3" id="KW-1185">Reference proteome</keyword>
<reference evidence="2 3" key="1">
    <citation type="journal article" date="2023" name="Insect Mol. Biol.">
        <title>Genome sequencing provides insights into the evolution of gene families encoding plant cell wall-degrading enzymes in longhorned beetles.</title>
        <authorList>
            <person name="Shin N.R."/>
            <person name="Okamura Y."/>
            <person name="Kirsch R."/>
            <person name="Pauchet Y."/>
        </authorList>
    </citation>
    <scope>NUCLEOTIDE SEQUENCE [LARGE SCALE GENOMIC DNA]</scope>
    <source>
        <strain evidence="2">EAD_L_NR</strain>
    </source>
</reference>